<dbReference type="EMBL" id="JXRA01000045">
    <property type="protein sequence ID" value="KIO77110.1"/>
    <property type="molecule type" value="Genomic_DNA"/>
</dbReference>
<dbReference type="InterPro" id="IPR046532">
    <property type="entry name" value="DUF6597"/>
</dbReference>
<dbReference type="RefSeq" id="WP_041881981.1">
    <property type="nucleotide sequence ID" value="NZ_CP157278.1"/>
</dbReference>
<dbReference type="Gene3D" id="1.10.10.60">
    <property type="entry name" value="Homeodomain-like"/>
    <property type="match status" value="1"/>
</dbReference>
<keyword evidence="2" id="KW-0238">DNA-binding</keyword>
<feature type="domain" description="HTH araC/xylS-type" evidence="4">
    <location>
        <begin position="153"/>
        <end position="258"/>
    </location>
</feature>
<keyword evidence="3" id="KW-0804">Transcription</keyword>
<proteinExistence type="predicted"/>
<gene>
    <name evidence="5" type="ORF">TH53_11305</name>
</gene>
<dbReference type="Proteomes" id="UP000032049">
    <property type="component" value="Unassembled WGS sequence"/>
</dbReference>
<evidence type="ECO:0000256" key="2">
    <source>
        <dbReference type="ARBA" id="ARBA00023125"/>
    </source>
</evidence>
<evidence type="ECO:0000259" key="4">
    <source>
        <dbReference type="PROSITE" id="PS01124"/>
    </source>
</evidence>
<dbReference type="OrthoDB" id="323290at2"/>
<organism evidence="5 6">
    <name type="scientific">Pedobacter lusitanus</name>
    <dbReference type="NCBI Taxonomy" id="1503925"/>
    <lineage>
        <taxon>Bacteria</taxon>
        <taxon>Pseudomonadati</taxon>
        <taxon>Bacteroidota</taxon>
        <taxon>Sphingobacteriia</taxon>
        <taxon>Sphingobacteriales</taxon>
        <taxon>Sphingobacteriaceae</taxon>
        <taxon>Pedobacter</taxon>
    </lineage>
</organism>
<dbReference type="InterPro" id="IPR009057">
    <property type="entry name" value="Homeodomain-like_sf"/>
</dbReference>
<keyword evidence="1" id="KW-0805">Transcription regulation</keyword>
<protein>
    <submittedName>
        <fullName evidence="5">AraC family transcriptional regulator</fullName>
    </submittedName>
</protein>
<dbReference type="GO" id="GO:0003700">
    <property type="term" value="F:DNA-binding transcription factor activity"/>
    <property type="evidence" value="ECO:0007669"/>
    <property type="project" value="InterPro"/>
</dbReference>
<dbReference type="STRING" id="1503925.TH53_11305"/>
<dbReference type="PANTHER" id="PTHR43280">
    <property type="entry name" value="ARAC-FAMILY TRANSCRIPTIONAL REGULATOR"/>
    <property type="match status" value="1"/>
</dbReference>
<dbReference type="PANTHER" id="PTHR43280:SF2">
    <property type="entry name" value="HTH-TYPE TRANSCRIPTIONAL REGULATOR EXSA"/>
    <property type="match status" value="1"/>
</dbReference>
<accession>A0A0D0GLP1</accession>
<dbReference type="SUPFAM" id="SSF46689">
    <property type="entry name" value="Homeodomain-like"/>
    <property type="match status" value="1"/>
</dbReference>
<dbReference type="SMART" id="SM00342">
    <property type="entry name" value="HTH_ARAC"/>
    <property type="match status" value="1"/>
</dbReference>
<name>A0A0D0GLP1_9SPHI</name>
<keyword evidence="6" id="KW-1185">Reference proteome</keyword>
<evidence type="ECO:0000256" key="1">
    <source>
        <dbReference type="ARBA" id="ARBA00023015"/>
    </source>
</evidence>
<dbReference type="Pfam" id="PF12833">
    <property type="entry name" value="HTH_18"/>
    <property type="match status" value="1"/>
</dbReference>
<evidence type="ECO:0000313" key="6">
    <source>
        <dbReference type="Proteomes" id="UP000032049"/>
    </source>
</evidence>
<evidence type="ECO:0000313" key="5">
    <source>
        <dbReference type="EMBL" id="KIO77110.1"/>
    </source>
</evidence>
<dbReference type="AlphaFoldDB" id="A0A0D0GLP1"/>
<sequence>MNYTQINPPDSLKNYIRYCWVLKSTGTDPAVKVFRTMADGCPGLLFQPSANGILYKNTDKLPETLLFGQSTKYTILNLAGSFNTLGIYFYPNALQSIFGVNAMELTDSCMDLNLLAEKNDFYLKELLLTTNDSNEQLEILFSYLNFQIRKNNRQVNLPMEYALSSMITSNGNIPLKMIQDYLRLSERSLERKFKEYIGISPKLFSRICRFQASLSQLRNHDYDKFSDIAYGNNYADQSHFIRSFKEFAGFSPFQYQKQAREVVQNLSELI</sequence>
<dbReference type="PROSITE" id="PS01124">
    <property type="entry name" value="HTH_ARAC_FAMILY_2"/>
    <property type="match status" value="1"/>
</dbReference>
<dbReference type="GO" id="GO:0043565">
    <property type="term" value="F:sequence-specific DNA binding"/>
    <property type="evidence" value="ECO:0007669"/>
    <property type="project" value="InterPro"/>
</dbReference>
<evidence type="ECO:0000256" key="3">
    <source>
        <dbReference type="ARBA" id="ARBA00023163"/>
    </source>
</evidence>
<dbReference type="InterPro" id="IPR018060">
    <property type="entry name" value="HTH_AraC"/>
</dbReference>
<dbReference type="Pfam" id="PF20240">
    <property type="entry name" value="DUF6597"/>
    <property type="match status" value="1"/>
</dbReference>
<reference evidence="5 6" key="1">
    <citation type="submission" date="2015-01" db="EMBL/GenBank/DDBJ databases">
        <title>Draft genome sequence of Pedobacter sp. NL19 isolated from sludge of an effluent treatment pond in an abandoned uranium mine.</title>
        <authorList>
            <person name="Santos T."/>
            <person name="Caetano T."/>
            <person name="Covas C."/>
            <person name="Cruz A."/>
            <person name="Mendo S."/>
        </authorList>
    </citation>
    <scope>NUCLEOTIDE SEQUENCE [LARGE SCALE GENOMIC DNA]</scope>
    <source>
        <strain evidence="5 6">NL19</strain>
    </source>
</reference>
<comment type="caution">
    <text evidence="5">The sequence shown here is derived from an EMBL/GenBank/DDBJ whole genome shotgun (WGS) entry which is preliminary data.</text>
</comment>